<sequence length="530" mass="61041">MKISEKINWLCDCHPGVNGIISPATAHLVETLLSSPSNEFTHEQIKEFSFFKYGNIEQAKTIAKTWINSDDADLWGMLSRLMNKHPEWSDQQCRHLIQTWMKLRLQNAEQAQNTLHWQQRWKKQHHNLLKKGLANTQRMSWAELCRYCEIWTVCRRIMPPFSGIASTLLSLISPEDTKTNHSQQLTSDHSTIADISKAPDILVITPHENIAEFLEFNSSKQLVWALENSGFSWLTKQPWDKTLVLDSAVTKGVIFWSYRHRRNDYVHHAMAVEKACIGKNIPVINSIIKGWDSRHSTVLENLRFAGIPCPSFQKFTQVKDIKLNYPLILRVDGVHRGQQMHLVHCAQEATKLINRIRCEFLNAPSGTRVWPQPNLAVEFIDVSDQQHQYQKRRAYVIGDQLLLRHLTISNHWLVNFASKEAFEDSKQANHEFLTSGEPQPELLVNAGLASGSEITALDYAKKPDGSYVFWEANRHFRMNGDKDYSLPDIENEEKAKRRFAKNRKLGEALLTLLQERFGPAIHNHRSITSA</sequence>
<dbReference type="EMBL" id="JBHRSZ010000009">
    <property type="protein sequence ID" value="MFC3153214.1"/>
    <property type="molecule type" value="Genomic_DNA"/>
</dbReference>
<comment type="caution">
    <text evidence="1">The sequence shown here is derived from an EMBL/GenBank/DDBJ whole genome shotgun (WGS) entry which is preliminary data.</text>
</comment>
<protein>
    <recommendedName>
        <fullName evidence="3">ATP-grasp domain-containing protein</fullName>
    </recommendedName>
</protein>
<accession>A0ABV7HH64</accession>
<dbReference type="Proteomes" id="UP001595476">
    <property type="component" value="Unassembled WGS sequence"/>
</dbReference>
<organism evidence="1 2">
    <name type="scientific">Litoribrevibacter euphylliae</name>
    <dbReference type="NCBI Taxonomy" id="1834034"/>
    <lineage>
        <taxon>Bacteria</taxon>
        <taxon>Pseudomonadati</taxon>
        <taxon>Pseudomonadota</taxon>
        <taxon>Gammaproteobacteria</taxon>
        <taxon>Oceanospirillales</taxon>
        <taxon>Oceanospirillaceae</taxon>
        <taxon>Litoribrevibacter</taxon>
    </lineage>
</organism>
<dbReference type="SUPFAM" id="SSF56059">
    <property type="entry name" value="Glutathione synthetase ATP-binding domain-like"/>
    <property type="match status" value="1"/>
</dbReference>
<name>A0ABV7HH64_9GAMM</name>
<evidence type="ECO:0008006" key="3">
    <source>
        <dbReference type="Google" id="ProtNLM"/>
    </source>
</evidence>
<keyword evidence="2" id="KW-1185">Reference proteome</keyword>
<gene>
    <name evidence="1" type="ORF">ACFOEK_19400</name>
</gene>
<evidence type="ECO:0000313" key="1">
    <source>
        <dbReference type="EMBL" id="MFC3153214.1"/>
    </source>
</evidence>
<evidence type="ECO:0000313" key="2">
    <source>
        <dbReference type="Proteomes" id="UP001595476"/>
    </source>
</evidence>
<reference evidence="2" key="1">
    <citation type="journal article" date="2019" name="Int. J. Syst. Evol. Microbiol.">
        <title>The Global Catalogue of Microorganisms (GCM) 10K type strain sequencing project: providing services to taxonomists for standard genome sequencing and annotation.</title>
        <authorList>
            <consortium name="The Broad Institute Genomics Platform"/>
            <consortium name="The Broad Institute Genome Sequencing Center for Infectious Disease"/>
            <person name="Wu L."/>
            <person name="Ma J."/>
        </authorList>
    </citation>
    <scope>NUCLEOTIDE SEQUENCE [LARGE SCALE GENOMIC DNA]</scope>
    <source>
        <strain evidence="2">KCTC 52438</strain>
    </source>
</reference>
<proteinExistence type="predicted"/>
<dbReference type="RefSeq" id="WP_386723138.1">
    <property type="nucleotide sequence ID" value="NZ_JBHRSZ010000009.1"/>
</dbReference>